<dbReference type="EMBL" id="JAUKUD010000007">
    <property type="protein sequence ID" value="KAK0738823.1"/>
    <property type="molecule type" value="Genomic_DNA"/>
</dbReference>
<dbReference type="AlphaFoldDB" id="A0AA40BRA2"/>
<evidence type="ECO:0000313" key="1">
    <source>
        <dbReference type="EMBL" id="KAK0738823.1"/>
    </source>
</evidence>
<organism evidence="1 2">
    <name type="scientific">Schizothecium vesticola</name>
    <dbReference type="NCBI Taxonomy" id="314040"/>
    <lineage>
        <taxon>Eukaryota</taxon>
        <taxon>Fungi</taxon>
        <taxon>Dikarya</taxon>
        <taxon>Ascomycota</taxon>
        <taxon>Pezizomycotina</taxon>
        <taxon>Sordariomycetes</taxon>
        <taxon>Sordariomycetidae</taxon>
        <taxon>Sordariales</taxon>
        <taxon>Schizotheciaceae</taxon>
        <taxon>Schizothecium</taxon>
    </lineage>
</organism>
<evidence type="ECO:0000313" key="2">
    <source>
        <dbReference type="Proteomes" id="UP001172155"/>
    </source>
</evidence>
<accession>A0AA40BRA2</accession>
<protein>
    <submittedName>
        <fullName evidence="1">Uncharacterized protein</fullName>
    </submittedName>
</protein>
<comment type="caution">
    <text evidence="1">The sequence shown here is derived from an EMBL/GenBank/DDBJ whole genome shotgun (WGS) entry which is preliminary data.</text>
</comment>
<dbReference type="Proteomes" id="UP001172155">
    <property type="component" value="Unassembled WGS sequence"/>
</dbReference>
<gene>
    <name evidence="1" type="ORF">B0T18DRAFT_253411</name>
</gene>
<sequence length="80" mass="8370">MTFGQSIPGVGCTHYSGQGAPAQACSGHLPVSSIRVGTGENCVFYRNGGCSGDQIWYNRVNNCASFGSRTTIGNYKCSNA</sequence>
<keyword evidence="2" id="KW-1185">Reference proteome</keyword>
<name>A0AA40BRA2_9PEZI</name>
<proteinExistence type="predicted"/>
<reference evidence="1" key="1">
    <citation type="submission" date="2023-06" db="EMBL/GenBank/DDBJ databases">
        <title>Genome-scale phylogeny and comparative genomics of the fungal order Sordariales.</title>
        <authorList>
            <consortium name="Lawrence Berkeley National Laboratory"/>
            <person name="Hensen N."/>
            <person name="Bonometti L."/>
            <person name="Westerberg I."/>
            <person name="Brannstrom I.O."/>
            <person name="Guillou S."/>
            <person name="Cros-Aarteil S."/>
            <person name="Calhoun S."/>
            <person name="Haridas S."/>
            <person name="Kuo A."/>
            <person name="Mondo S."/>
            <person name="Pangilinan J."/>
            <person name="Riley R."/>
            <person name="LaButti K."/>
            <person name="Andreopoulos B."/>
            <person name="Lipzen A."/>
            <person name="Chen C."/>
            <person name="Yanf M."/>
            <person name="Daum C."/>
            <person name="Ng V."/>
            <person name="Clum A."/>
            <person name="Steindorff A."/>
            <person name="Ohm R."/>
            <person name="Martin F."/>
            <person name="Silar P."/>
            <person name="Natvig D."/>
            <person name="Lalanne C."/>
            <person name="Gautier V."/>
            <person name="Ament-velasquez S.L."/>
            <person name="Kruys A."/>
            <person name="Hutchinson M.I."/>
            <person name="Powell A.J."/>
            <person name="Barry K."/>
            <person name="Miller A.N."/>
            <person name="Grigoriev I.V."/>
            <person name="Debuchy R."/>
            <person name="Gladieux P."/>
            <person name="Thoren M.H."/>
            <person name="Johannesson H."/>
        </authorList>
    </citation>
    <scope>NUCLEOTIDE SEQUENCE</scope>
    <source>
        <strain evidence="1">SMH3187-1</strain>
    </source>
</reference>